<dbReference type="GeneID" id="92077888"/>
<evidence type="ECO:0000313" key="2">
    <source>
        <dbReference type="EMBL" id="KAK7947718.1"/>
    </source>
</evidence>
<keyword evidence="1" id="KW-0732">Signal</keyword>
<gene>
    <name evidence="2" type="ORF">PG986_008604</name>
</gene>
<reference evidence="2 3" key="1">
    <citation type="submission" date="2023-01" db="EMBL/GenBank/DDBJ databases">
        <title>Analysis of 21 Apiospora genomes using comparative genomics revels a genus with tremendous synthesis potential of carbohydrate active enzymes and secondary metabolites.</title>
        <authorList>
            <person name="Sorensen T."/>
        </authorList>
    </citation>
    <scope>NUCLEOTIDE SEQUENCE [LARGE SCALE GENOMIC DNA]</scope>
    <source>
        <strain evidence="2 3">CBS 24483</strain>
    </source>
</reference>
<feature type="chain" id="PRO_5046773228" evidence="1">
    <location>
        <begin position="18"/>
        <end position="143"/>
    </location>
</feature>
<dbReference type="Proteomes" id="UP001391051">
    <property type="component" value="Unassembled WGS sequence"/>
</dbReference>
<evidence type="ECO:0000313" key="3">
    <source>
        <dbReference type="Proteomes" id="UP001391051"/>
    </source>
</evidence>
<proteinExistence type="predicted"/>
<name>A0ABR1Q5C5_9PEZI</name>
<dbReference type="EMBL" id="JAQQWE010000006">
    <property type="protein sequence ID" value="KAK7947718.1"/>
    <property type="molecule type" value="Genomic_DNA"/>
</dbReference>
<accession>A0ABR1Q5C5</accession>
<evidence type="ECO:0000256" key="1">
    <source>
        <dbReference type="SAM" id="SignalP"/>
    </source>
</evidence>
<comment type="caution">
    <text evidence="2">The sequence shown here is derived from an EMBL/GenBank/DDBJ whole genome shotgun (WGS) entry which is preliminary data.</text>
</comment>
<sequence>MAGLWLWLPEIFVLVEGGETGCVACGGIALDAFEGEVMGICGVTVVVVEPENDCAPAGEDIGSVVFPGLPSVLPVEEAPARVVGDARGVVFAKEEPLERVGPATGCVADWDEFNGVGTGLCWGRRAGDGGGTMGAQGAHRKEA</sequence>
<feature type="signal peptide" evidence="1">
    <location>
        <begin position="1"/>
        <end position="17"/>
    </location>
</feature>
<dbReference type="RefSeq" id="XP_066697224.1">
    <property type="nucleotide sequence ID" value="XM_066844826.1"/>
</dbReference>
<protein>
    <submittedName>
        <fullName evidence="2">Uncharacterized protein</fullName>
    </submittedName>
</protein>
<organism evidence="2 3">
    <name type="scientific">Apiospora aurea</name>
    <dbReference type="NCBI Taxonomy" id="335848"/>
    <lineage>
        <taxon>Eukaryota</taxon>
        <taxon>Fungi</taxon>
        <taxon>Dikarya</taxon>
        <taxon>Ascomycota</taxon>
        <taxon>Pezizomycotina</taxon>
        <taxon>Sordariomycetes</taxon>
        <taxon>Xylariomycetidae</taxon>
        <taxon>Amphisphaeriales</taxon>
        <taxon>Apiosporaceae</taxon>
        <taxon>Apiospora</taxon>
    </lineage>
</organism>
<keyword evidence="3" id="KW-1185">Reference proteome</keyword>